<reference evidence="8 9" key="1">
    <citation type="submission" date="2020-08" db="EMBL/GenBank/DDBJ databases">
        <title>Genomic Encyclopedia of Type Strains, Phase IV (KMG-IV): sequencing the most valuable type-strain genomes for metagenomic binning, comparative biology and taxonomic classification.</title>
        <authorList>
            <person name="Goeker M."/>
        </authorList>
    </citation>
    <scope>NUCLEOTIDE SEQUENCE [LARGE SCALE GENOMIC DNA]</scope>
    <source>
        <strain evidence="8 9">DSM 2163</strain>
    </source>
</reference>
<keyword evidence="6" id="KW-0521">NADP</keyword>
<organism evidence="8 9">
    <name type="scientific">Methylorubrum rhodinum</name>
    <dbReference type="NCBI Taxonomy" id="29428"/>
    <lineage>
        <taxon>Bacteria</taxon>
        <taxon>Pseudomonadati</taxon>
        <taxon>Pseudomonadota</taxon>
        <taxon>Alphaproteobacteria</taxon>
        <taxon>Hyphomicrobiales</taxon>
        <taxon>Methylobacteriaceae</taxon>
        <taxon>Methylorubrum</taxon>
    </lineage>
</organism>
<evidence type="ECO:0000256" key="1">
    <source>
        <dbReference type="ARBA" id="ARBA00001974"/>
    </source>
</evidence>
<dbReference type="InterPro" id="IPR036188">
    <property type="entry name" value="FAD/NAD-bd_sf"/>
</dbReference>
<keyword evidence="4" id="KW-0285">Flavoprotein</keyword>
<dbReference type="InterPro" id="IPR025700">
    <property type="entry name" value="Lys/Orn_oxygenase"/>
</dbReference>
<keyword evidence="9" id="KW-1185">Reference proteome</keyword>
<proteinExistence type="inferred from homology"/>
<evidence type="ECO:0000313" key="8">
    <source>
        <dbReference type="EMBL" id="MBB5756590.1"/>
    </source>
</evidence>
<comment type="similarity">
    <text evidence="3">Belongs to the lysine N(6)-hydroxylase/L-ornithine N(5)-oxygenase family.</text>
</comment>
<dbReference type="AlphaFoldDB" id="A0A840ZH25"/>
<gene>
    <name evidence="8" type="ORF">HNR00_001290</name>
</gene>
<keyword evidence="5" id="KW-0274">FAD</keyword>
<dbReference type="PANTHER" id="PTHR42802:SF1">
    <property type="entry name" value="L-ORNITHINE N(5)-MONOOXYGENASE"/>
    <property type="match status" value="1"/>
</dbReference>
<dbReference type="PRINTS" id="PR00368">
    <property type="entry name" value="FADPNR"/>
</dbReference>
<evidence type="ECO:0000256" key="3">
    <source>
        <dbReference type="ARBA" id="ARBA00007588"/>
    </source>
</evidence>
<comment type="pathway">
    <text evidence="2">Siderophore biosynthesis.</text>
</comment>
<comment type="caution">
    <text evidence="8">The sequence shown here is derived from an EMBL/GenBank/DDBJ whole genome shotgun (WGS) entry which is preliminary data.</text>
</comment>
<dbReference type="Gene3D" id="3.50.50.60">
    <property type="entry name" value="FAD/NAD(P)-binding domain"/>
    <property type="match status" value="1"/>
</dbReference>
<sequence length="431" mass="47762">MTHTTIHKERDLIGIGFGPANLALAVALAEMPGAKRLDWGFLERQDGFHWHRDMQIEGATVQISFLKDLATLRDPTSPFTFVNYLHHKGRLESFINLKQDAPTREEFTDYFRWAAAAFEDRVSYSETVEAVEPVLRNGTVSRLRVLSRNAEGVRSERLTRDLVVAVGGRPRIPALFEGLPEDRIIHTSSYLSRRDARIAGRGPVRVAVIGGGQSAAEVFFDVTQRFPEAEATLILRDHALRPADDSPFVNEVFDAAFVDAVHAMEAEARRDLIASMRNTNYAVVNHDLIERIYAMLYRQRVSGVEPHRVLAGRTIEAARERDGLLFDLRNAVTGEVVSEGFDVAILATGYRHDSHHRLLAGLAADLGGFEVDRFYRLKTPATYTSRIYLQGCNESSHGLSDTLLSILPLRAAEVVGDLTAAGSGRTLASAG</sequence>
<dbReference type="Proteomes" id="UP000583454">
    <property type="component" value="Unassembled WGS sequence"/>
</dbReference>
<dbReference type="EMBL" id="JACHOP010000004">
    <property type="protein sequence ID" value="MBB5756590.1"/>
    <property type="molecule type" value="Genomic_DNA"/>
</dbReference>
<name>A0A840ZH25_9HYPH</name>
<evidence type="ECO:0000313" key="9">
    <source>
        <dbReference type="Proteomes" id="UP000583454"/>
    </source>
</evidence>
<dbReference type="SUPFAM" id="SSF51905">
    <property type="entry name" value="FAD/NAD(P)-binding domain"/>
    <property type="match status" value="1"/>
</dbReference>
<evidence type="ECO:0000256" key="7">
    <source>
        <dbReference type="ARBA" id="ARBA00023002"/>
    </source>
</evidence>
<keyword evidence="7 8" id="KW-0560">Oxidoreductase</keyword>
<dbReference type="RefSeq" id="WP_183566670.1">
    <property type="nucleotide sequence ID" value="NZ_JACHOP010000004.1"/>
</dbReference>
<dbReference type="EC" id="1.13.12.-" evidence="8"/>
<protein>
    <submittedName>
        <fullName evidence="8">L-ornithine N5-oxygenase</fullName>
        <ecNumber evidence="8">1.13.12.-</ecNumber>
    </submittedName>
</protein>
<dbReference type="Pfam" id="PF13434">
    <property type="entry name" value="Lys_Orn_oxgnase"/>
    <property type="match status" value="1"/>
</dbReference>
<evidence type="ECO:0000256" key="6">
    <source>
        <dbReference type="ARBA" id="ARBA00022857"/>
    </source>
</evidence>
<evidence type="ECO:0000256" key="5">
    <source>
        <dbReference type="ARBA" id="ARBA00022827"/>
    </source>
</evidence>
<dbReference type="GO" id="GO:0006879">
    <property type="term" value="P:intracellular iron ion homeostasis"/>
    <property type="evidence" value="ECO:0007669"/>
    <property type="project" value="TreeGrafter"/>
</dbReference>
<dbReference type="PANTHER" id="PTHR42802">
    <property type="entry name" value="MONOOXYGENASE"/>
    <property type="match status" value="1"/>
</dbReference>
<comment type="cofactor">
    <cofactor evidence="1">
        <name>FAD</name>
        <dbReference type="ChEBI" id="CHEBI:57692"/>
    </cofactor>
</comment>
<dbReference type="GO" id="GO:0016491">
    <property type="term" value="F:oxidoreductase activity"/>
    <property type="evidence" value="ECO:0007669"/>
    <property type="project" value="UniProtKB-KW"/>
</dbReference>
<accession>A0A840ZH25</accession>
<evidence type="ECO:0000256" key="4">
    <source>
        <dbReference type="ARBA" id="ARBA00022630"/>
    </source>
</evidence>
<evidence type="ECO:0000256" key="2">
    <source>
        <dbReference type="ARBA" id="ARBA00004924"/>
    </source>
</evidence>